<feature type="transmembrane region" description="Helical" evidence="1">
    <location>
        <begin position="89"/>
        <end position="107"/>
    </location>
</feature>
<feature type="transmembrane region" description="Helical" evidence="1">
    <location>
        <begin position="59"/>
        <end position="77"/>
    </location>
</feature>
<keyword evidence="1" id="KW-0812">Transmembrane</keyword>
<dbReference type="AlphaFoldDB" id="A0A2A6E4L3"/>
<organism evidence="2 3">
    <name type="scientific">Tannerella forsythia</name>
    <name type="common">Bacteroides forsythus</name>
    <dbReference type="NCBI Taxonomy" id="28112"/>
    <lineage>
        <taxon>Bacteria</taxon>
        <taxon>Pseudomonadati</taxon>
        <taxon>Bacteroidota</taxon>
        <taxon>Bacteroidia</taxon>
        <taxon>Bacteroidales</taxon>
        <taxon>Tannerellaceae</taxon>
        <taxon>Tannerella</taxon>
    </lineage>
</organism>
<gene>
    <name evidence="2" type="ORF">CLI86_13455</name>
</gene>
<comment type="caution">
    <text evidence="2">The sequence shown here is derived from an EMBL/GenBank/DDBJ whole genome shotgun (WGS) entry which is preliminary data.</text>
</comment>
<dbReference type="EMBL" id="NSLJ01000062">
    <property type="protein sequence ID" value="PDP41581.1"/>
    <property type="molecule type" value="Genomic_DNA"/>
</dbReference>
<accession>A0A2A6E4L3</accession>
<proteinExistence type="predicted"/>
<dbReference type="Proteomes" id="UP000219259">
    <property type="component" value="Unassembled WGS sequence"/>
</dbReference>
<reference evidence="2 3" key="1">
    <citation type="submission" date="2017-09" db="EMBL/GenBank/DDBJ databases">
        <title>Phase variable restriction modification systems are present in the genome sequences of periodontal pathogens Prevotella intermedia, Tannerella forsythia and Porphyromonas gingivalis.</title>
        <authorList>
            <person name="Haigh R.D."/>
            <person name="Crawford L."/>
            <person name="Ralph J."/>
            <person name="Wanford J."/>
            <person name="Vartoukian S.R."/>
            <person name="Hijazib K."/>
            <person name="Wade W."/>
            <person name="Oggioni M.R."/>
        </authorList>
    </citation>
    <scope>NUCLEOTIDE SEQUENCE [LARGE SCALE GENOMIC DNA]</scope>
    <source>
        <strain evidence="2 3">WW11663</strain>
    </source>
</reference>
<evidence type="ECO:0000313" key="3">
    <source>
        <dbReference type="Proteomes" id="UP000219259"/>
    </source>
</evidence>
<name>A0A2A6E4L3_TANFO</name>
<protein>
    <submittedName>
        <fullName evidence="2">Uncharacterized protein</fullName>
    </submittedName>
</protein>
<keyword evidence="1" id="KW-1133">Transmembrane helix</keyword>
<feature type="transmembrane region" description="Helical" evidence="1">
    <location>
        <begin position="20"/>
        <end position="47"/>
    </location>
</feature>
<dbReference type="RefSeq" id="WP_075588647.1">
    <property type="nucleotide sequence ID" value="NZ_MEHX01000007.1"/>
</dbReference>
<keyword evidence="1" id="KW-0472">Membrane</keyword>
<feature type="transmembrane region" description="Helical" evidence="1">
    <location>
        <begin position="113"/>
        <end position="130"/>
    </location>
</feature>
<sequence length="161" mass="18592">MDIERDNIFKELFRMLIQPWSIAFTLYFLFVIVVINGLGVLLCPIIYNKDAILSNISQNLAIYSLALFAPSLIILILQLVKDQIHHKPSFTIISVVLFGAQIYIIPAAYQGKILYAVLCTIIAWFYWIIANRDEEYLNDESFDNLIKNGTEQHGNHWPEQD</sequence>
<evidence type="ECO:0000256" key="1">
    <source>
        <dbReference type="SAM" id="Phobius"/>
    </source>
</evidence>
<evidence type="ECO:0000313" key="2">
    <source>
        <dbReference type="EMBL" id="PDP41581.1"/>
    </source>
</evidence>